<keyword evidence="13" id="KW-1185">Reference proteome</keyword>
<evidence type="ECO:0000259" key="11">
    <source>
        <dbReference type="SMART" id="SM00756"/>
    </source>
</evidence>
<feature type="transmembrane region" description="Helical" evidence="10">
    <location>
        <begin position="89"/>
        <end position="107"/>
    </location>
</feature>
<dbReference type="RefSeq" id="WP_092599892.1">
    <property type="nucleotide sequence ID" value="NZ_FNJR01000004.1"/>
</dbReference>
<feature type="transmembrane region" description="Helical" evidence="10">
    <location>
        <begin position="27"/>
        <end position="48"/>
    </location>
</feature>
<dbReference type="GO" id="GO:0048038">
    <property type="term" value="F:quinone binding"/>
    <property type="evidence" value="ECO:0007669"/>
    <property type="project" value="UniProtKB-KW"/>
</dbReference>
<evidence type="ECO:0000256" key="4">
    <source>
        <dbReference type="ARBA" id="ARBA00022719"/>
    </source>
</evidence>
<dbReference type="Proteomes" id="UP000199497">
    <property type="component" value="Unassembled WGS sequence"/>
</dbReference>
<protein>
    <submittedName>
        <fullName evidence="12">Uncharacterized membrane protein</fullName>
    </submittedName>
</protein>
<dbReference type="InterPro" id="IPR012932">
    <property type="entry name" value="VKOR"/>
</dbReference>
<keyword evidence="6" id="KW-0560">Oxidoreductase</keyword>
<dbReference type="InterPro" id="IPR041714">
    <property type="entry name" value="VKOR_Actinobacteria"/>
</dbReference>
<feature type="domain" description="Vitamin K epoxide reductase" evidence="11">
    <location>
        <begin position="25"/>
        <end position="166"/>
    </location>
</feature>
<feature type="transmembrane region" description="Helical" evidence="10">
    <location>
        <begin position="190"/>
        <end position="211"/>
    </location>
</feature>
<gene>
    <name evidence="12" type="ORF">SAMN04487905_10451</name>
</gene>
<evidence type="ECO:0000256" key="8">
    <source>
        <dbReference type="ARBA" id="ARBA00023157"/>
    </source>
</evidence>
<dbReference type="GO" id="GO:0016491">
    <property type="term" value="F:oxidoreductase activity"/>
    <property type="evidence" value="ECO:0007669"/>
    <property type="project" value="UniProtKB-KW"/>
</dbReference>
<evidence type="ECO:0000313" key="12">
    <source>
        <dbReference type="EMBL" id="SDP42560.1"/>
    </source>
</evidence>
<keyword evidence="4" id="KW-0874">Quinone</keyword>
<evidence type="ECO:0000313" key="13">
    <source>
        <dbReference type="Proteomes" id="UP000199497"/>
    </source>
</evidence>
<evidence type="ECO:0000256" key="9">
    <source>
        <dbReference type="ARBA" id="ARBA00023284"/>
    </source>
</evidence>
<sequence>MTATAETNTRDGSSAPTNSEQALFGRALGWLYLIGGGIGFLAAFALSIEEYLTLVNPDYVTTCSINPVVSCGSVMESDQAKAFGFPNPLIGIAAFAIVTTSGVAMLSGFRAPRWYRIGMQLGTIFGVVFVHWLIWQSLYEIHALCPYCMVVWVVTIAIFWYTTLHNLGNGHIPAGPAKPLVTGVSKVHSVVLVLWYLVIVGMILQAFWTYWSGLL</sequence>
<dbReference type="Gene3D" id="1.20.1440.130">
    <property type="entry name" value="VKOR domain"/>
    <property type="match status" value="1"/>
</dbReference>
<dbReference type="EMBL" id="FNJR01000004">
    <property type="protein sequence ID" value="SDP42560.1"/>
    <property type="molecule type" value="Genomic_DNA"/>
</dbReference>
<proteinExistence type="inferred from homology"/>
<evidence type="ECO:0000256" key="6">
    <source>
        <dbReference type="ARBA" id="ARBA00023002"/>
    </source>
</evidence>
<dbReference type="PANTHER" id="PTHR34573:SF1">
    <property type="entry name" value="VITAMIN K EPOXIDE REDUCTASE DOMAIN-CONTAINING PROTEIN"/>
    <property type="match status" value="1"/>
</dbReference>
<dbReference type="GO" id="GO:0016020">
    <property type="term" value="C:membrane"/>
    <property type="evidence" value="ECO:0007669"/>
    <property type="project" value="UniProtKB-SubCell"/>
</dbReference>
<keyword evidence="9" id="KW-0676">Redox-active center</keyword>
<dbReference type="OrthoDB" id="9783799at2"/>
<feature type="transmembrane region" description="Helical" evidence="10">
    <location>
        <begin position="114"/>
        <end position="135"/>
    </location>
</feature>
<organism evidence="12 13">
    <name type="scientific">Actinopolyspora xinjiangensis</name>
    <dbReference type="NCBI Taxonomy" id="405564"/>
    <lineage>
        <taxon>Bacteria</taxon>
        <taxon>Bacillati</taxon>
        <taxon>Actinomycetota</taxon>
        <taxon>Actinomycetes</taxon>
        <taxon>Actinopolysporales</taxon>
        <taxon>Actinopolysporaceae</taxon>
        <taxon>Actinopolyspora</taxon>
    </lineage>
</organism>
<dbReference type="STRING" id="405564.SAMN04487905_10451"/>
<dbReference type="AlphaFoldDB" id="A0A1H0SLG9"/>
<dbReference type="SMART" id="SM00756">
    <property type="entry name" value="VKc"/>
    <property type="match status" value="1"/>
</dbReference>
<dbReference type="CDD" id="cd12922">
    <property type="entry name" value="VKOR_5"/>
    <property type="match status" value="1"/>
</dbReference>
<keyword evidence="5 10" id="KW-1133">Transmembrane helix</keyword>
<evidence type="ECO:0000256" key="7">
    <source>
        <dbReference type="ARBA" id="ARBA00023136"/>
    </source>
</evidence>
<comment type="similarity">
    <text evidence="2">Belongs to the VKOR family.</text>
</comment>
<evidence type="ECO:0000256" key="10">
    <source>
        <dbReference type="SAM" id="Phobius"/>
    </source>
</evidence>
<dbReference type="Pfam" id="PF07884">
    <property type="entry name" value="VKOR"/>
    <property type="match status" value="1"/>
</dbReference>
<evidence type="ECO:0000256" key="1">
    <source>
        <dbReference type="ARBA" id="ARBA00004141"/>
    </source>
</evidence>
<dbReference type="PANTHER" id="PTHR34573">
    <property type="entry name" value="VKC DOMAIN-CONTAINING PROTEIN"/>
    <property type="match status" value="1"/>
</dbReference>
<reference evidence="13" key="1">
    <citation type="submission" date="2016-10" db="EMBL/GenBank/DDBJ databases">
        <authorList>
            <person name="Varghese N."/>
            <person name="Submissions S."/>
        </authorList>
    </citation>
    <scope>NUCLEOTIDE SEQUENCE [LARGE SCALE GENOMIC DNA]</scope>
    <source>
        <strain evidence="13">DSM 46732</strain>
    </source>
</reference>
<evidence type="ECO:0000256" key="5">
    <source>
        <dbReference type="ARBA" id="ARBA00022989"/>
    </source>
</evidence>
<comment type="subcellular location">
    <subcellularLocation>
        <location evidence="1">Membrane</location>
        <topology evidence="1">Multi-pass membrane protein</topology>
    </subcellularLocation>
</comment>
<evidence type="ECO:0000256" key="2">
    <source>
        <dbReference type="ARBA" id="ARBA00006214"/>
    </source>
</evidence>
<feature type="transmembrane region" description="Helical" evidence="10">
    <location>
        <begin position="141"/>
        <end position="161"/>
    </location>
</feature>
<keyword evidence="7 10" id="KW-0472">Membrane</keyword>
<evidence type="ECO:0000256" key="3">
    <source>
        <dbReference type="ARBA" id="ARBA00022692"/>
    </source>
</evidence>
<keyword evidence="3 10" id="KW-0812">Transmembrane</keyword>
<name>A0A1H0SLG9_9ACTN</name>
<accession>A0A1H0SLG9</accession>
<keyword evidence="8" id="KW-1015">Disulfide bond</keyword>
<dbReference type="InterPro" id="IPR038354">
    <property type="entry name" value="VKOR_sf"/>
</dbReference>